<feature type="domain" description="K Homology" evidence="11">
    <location>
        <begin position="137"/>
        <end position="203"/>
    </location>
</feature>
<evidence type="ECO:0000256" key="9">
    <source>
        <dbReference type="ARBA" id="ARBA00032993"/>
    </source>
</evidence>
<keyword evidence="7" id="KW-0539">Nucleus</keyword>
<evidence type="ECO:0000313" key="13">
    <source>
        <dbReference type="RefSeq" id="XP_029636690.2"/>
    </source>
</evidence>
<evidence type="ECO:0000256" key="10">
    <source>
        <dbReference type="SAM" id="MobiDB-lite"/>
    </source>
</evidence>
<dbReference type="InterPro" id="IPR048548">
    <property type="entry name" value="KRR1-like_KH2"/>
</dbReference>
<dbReference type="InterPro" id="IPR024166">
    <property type="entry name" value="rRNA_assembly_KRR1"/>
</dbReference>
<feature type="compositionally biased region" description="Basic and acidic residues" evidence="10">
    <location>
        <begin position="10"/>
        <end position="21"/>
    </location>
</feature>
<keyword evidence="8" id="KW-0687">Ribonucleoprotein</keyword>
<evidence type="ECO:0000256" key="3">
    <source>
        <dbReference type="ARBA" id="ARBA00020053"/>
    </source>
</evidence>
<evidence type="ECO:0000313" key="12">
    <source>
        <dbReference type="Proteomes" id="UP000515154"/>
    </source>
</evidence>
<gene>
    <name evidence="13" type="primary">LOC115212030</name>
</gene>
<dbReference type="CDD" id="cd22394">
    <property type="entry name" value="KH-I_KRR1_rpt2"/>
    <property type="match status" value="1"/>
</dbReference>
<dbReference type="AlphaFoldDB" id="A0A6P7SEV7"/>
<dbReference type="Proteomes" id="UP000515154">
    <property type="component" value="Linkage group LG5"/>
</dbReference>
<dbReference type="InterPro" id="IPR048549">
    <property type="entry name" value="KRR1-like_KH2_euk"/>
</dbReference>
<evidence type="ECO:0000259" key="11">
    <source>
        <dbReference type="SMART" id="SM00322"/>
    </source>
</evidence>
<comment type="similarity">
    <text evidence="2">Belongs to the KRR1 family.</text>
</comment>
<dbReference type="InterPro" id="IPR036612">
    <property type="entry name" value="KH_dom_type_1_sf"/>
</dbReference>
<dbReference type="GO" id="GO:0003723">
    <property type="term" value="F:RNA binding"/>
    <property type="evidence" value="ECO:0007669"/>
    <property type="project" value="UniProtKB-KW"/>
</dbReference>
<dbReference type="InterPro" id="IPR048550">
    <property type="entry name" value="KRR1-like_KH1_euk"/>
</dbReference>
<proteinExistence type="inferred from homology"/>
<dbReference type="FunFam" id="3.30.1370.10:FF:000014">
    <property type="entry name" value="KRR1 small subunit processome component"/>
    <property type="match status" value="1"/>
</dbReference>
<reference evidence="13" key="1">
    <citation type="submission" date="2025-08" db="UniProtKB">
        <authorList>
            <consortium name="RefSeq"/>
        </authorList>
    </citation>
    <scope>IDENTIFICATION</scope>
</reference>
<accession>A0A6P7SEV7</accession>
<dbReference type="PANTHER" id="PTHR12581:SF0">
    <property type="entry name" value="KRR1 SMALL SUBUNIT PROCESSOME COMPONENT HOMOLOG"/>
    <property type="match status" value="1"/>
</dbReference>
<dbReference type="GO" id="GO:0032040">
    <property type="term" value="C:small-subunit processome"/>
    <property type="evidence" value="ECO:0007669"/>
    <property type="project" value="TreeGrafter"/>
</dbReference>
<dbReference type="KEGG" id="osn:115212030"/>
<keyword evidence="12" id="KW-1185">Reference proteome</keyword>
<protein>
    <recommendedName>
        <fullName evidence="3">KRR1 small subunit processome component homolog</fullName>
    </recommendedName>
    <alternativeName>
        <fullName evidence="9">KRR-R motif-containing protein 1</fullName>
    </alternativeName>
</protein>
<keyword evidence="6" id="KW-0694">RNA-binding</keyword>
<organism evidence="12 13">
    <name type="scientific">Octopus sinensis</name>
    <name type="common">East Asian common octopus</name>
    <dbReference type="NCBI Taxonomy" id="2607531"/>
    <lineage>
        <taxon>Eukaryota</taxon>
        <taxon>Metazoa</taxon>
        <taxon>Spiralia</taxon>
        <taxon>Lophotrochozoa</taxon>
        <taxon>Mollusca</taxon>
        <taxon>Cephalopoda</taxon>
        <taxon>Coleoidea</taxon>
        <taxon>Octopodiformes</taxon>
        <taxon>Octopoda</taxon>
        <taxon>Incirrata</taxon>
        <taxon>Octopodidae</taxon>
        <taxon>Octopus</taxon>
    </lineage>
</organism>
<name>A0A6P7SEV7_9MOLL</name>
<evidence type="ECO:0000256" key="6">
    <source>
        <dbReference type="ARBA" id="ARBA00022884"/>
    </source>
</evidence>
<dbReference type="CDD" id="cd22393">
    <property type="entry name" value="KH-I_KRR1_rpt1"/>
    <property type="match status" value="1"/>
</dbReference>
<dbReference type="GO" id="GO:0006364">
    <property type="term" value="P:rRNA processing"/>
    <property type="evidence" value="ECO:0007669"/>
    <property type="project" value="UniProtKB-KW"/>
</dbReference>
<evidence type="ECO:0000256" key="5">
    <source>
        <dbReference type="ARBA" id="ARBA00022552"/>
    </source>
</evidence>
<keyword evidence="4" id="KW-0690">Ribosome biogenesis</keyword>
<dbReference type="Pfam" id="PF21800">
    <property type="entry name" value="KH_KRR1_2nd"/>
    <property type="match status" value="1"/>
</dbReference>
<dbReference type="PANTHER" id="PTHR12581">
    <property type="entry name" value="HIV-1 REV BINDING PROTEIN 2, 3"/>
    <property type="match status" value="1"/>
</dbReference>
<dbReference type="Pfam" id="PF17903">
    <property type="entry name" value="KH_KRR1_1st"/>
    <property type="match status" value="1"/>
</dbReference>
<dbReference type="SUPFAM" id="SSF54791">
    <property type="entry name" value="Eukaryotic type KH-domain (KH-domain type I)"/>
    <property type="match status" value="1"/>
</dbReference>
<evidence type="ECO:0000256" key="4">
    <source>
        <dbReference type="ARBA" id="ARBA00022517"/>
    </source>
</evidence>
<dbReference type="InterPro" id="IPR041174">
    <property type="entry name" value="KRR1-like_KH1"/>
</dbReference>
<dbReference type="RefSeq" id="XP_029636690.2">
    <property type="nucleotide sequence ID" value="XM_029780830.2"/>
</dbReference>
<dbReference type="SMART" id="SM00322">
    <property type="entry name" value="KH"/>
    <property type="match status" value="1"/>
</dbReference>
<evidence type="ECO:0000256" key="1">
    <source>
        <dbReference type="ARBA" id="ARBA00004604"/>
    </source>
</evidence>
<evidence type="ECO:0000256" key="8">
    <source>
        <dbReference type="ARBA" id="ARBA00023274"/>
    </source>
</evidence>
<evidence type="ECO:0000256" key="2">
    <source>
        <dbReference type="ARBA" id="ARBA00009344"/>
    </source>
</evidence>
<feature type="region of interest" description="Disordered" evidence="10">
    <location>
        <begin position="1"/>
        <end position="22"/>
    </location>
</feature>
<sequence>MASQQLLESPVKKLKETESKGSENLLTVPEGWTEPNFQREDNIHGLICESSFATLFPKYREKYLKSAWPLVEKVLKEHGLKCQLDLVEGKMTVLTTRKAWDPFIIIKARDLIKLLSRSVPFQQAVRVLEDGIYCDIIKIGTIVNKKERFIKRRQRLIGPHGSTLKAIELLTNCYVLVQGNTVSALGTFRGIKEVRKIVLDTMKNIHPIYNIKWLFSGSFDTGFLVP</sequence>
<dbReference type="InterPro" id="IPR004087">
    <property type="entry name" value="KH_dom"/>
</dbReference>
<dbReference type="Gene3D" id="3.30.1370.10">
    <property type="entry name" value="K Homology domain, type 1"/>
    <property type="match status" value="2"/>
</dbReference>
<evidence type="ECO:0000256" key="7">
    <source>
        <dbReference type="ARBA" id="ARBA00023242"/>
    </source>
</evidence>
<comment type="subcellular location">
    <subcellularLocation>
        <location evidence="1">Nucleus</location>
        <location evidence="1">Nucleolus</location>
    </subcellularLocation>
</comment>
<keyword evidence="5" id="KW-0698">rRNA processing</keyword>